<dbReference type="GeneID" id="9590623"/>
<dbReference type="VEuPathDB" id="FungiDB:SCHCODRAFT_02550939"/>
<dbReference type="EMBL" id="GL377310">
    <property type="protein sequence ID" value="EFI93845.1"/>
    <property type="molecule type" value="Genomic_DNA"/>
</dbReference>
<dbReference type="GO" id="GO:0008094">
    <property type="term" value="F:ATP-dependent activity, acting on DNA"/>
    <property type="evidence" value="ECO:0007669"/>
    <property type="project" value="TreeGrafter"/>
</dbReference>
<feature type="compositionally biased region" description="Basic residues" evidence="10">
    <location>
        <begin position="366"/>
        <end position="378"/>
    </location>
</feature>
<evidence type="ECO:0000256" key="8">
    <source>
        <dbReference type="ARBA" id="ARBA00022840"/>
    </source>
</evidence>
<dbReference type="PROSITE" id="PS00518">
    <property type="entry name" value="ZF_RING_1"/>
    <property type="match status" value="1"/>
</dbReference>
<feature type="compositionally biased region" description="Low complexity" evidence="10">
    <location>
        <begin position="188"/>
        <end position="202"/>
    </location>
</feature>
<dbReference type="PROSITE" id="PS51192">
    <property type="entry name" value="HELICASE_ATP_BIND_1"/>
    <property type="match status" value="1"/>
</dbReference>
<dbReference type="Pfam" id="PF00271">
    <property type="entry name" value="Helicase_C"/>
    <property type="match status" value="1"/>
</dbReference>
<keyword evidence="3" id="KW-0547">Nucleotide-binding</keyword>
<sequence length="1327" mass="149091">MSELSPAQLVALAKTTLGLPQTSPDRAVPRAYLNELSIHLSLYPNETNFRVTLQPNVALGEITCLHPACQAKTLKLQPRFRAPDGGLKDGIGSLSVYRRHIENDASHKTRRGKNEIVKREVIDDFAPDNSPLAGSSSNPMRLKGGALSRDPSNASLSRKKSVGAKPKGGVKPEPSEPTIPKKRVTNDASTSASARKAATSAPKRIKTETSFVSRHSSPENVRSVEDIREEIEAVSIEIAELQRSLFRMRRKVRPTKAEQTRTRKLDSKLKDLNDKKERLNASLPTLAPSSPLRRTNSHVYADLSFKRRPVDQKPVLQGLSTSANPFPGRVKPEPIVAPLPPIRRLPVKPEPSSSNVKLESPFAKVSRPKPRAAVRRRSSPVASGSDVHLPPSSLPPSSDFDYDMDVDSDGADVMPETILNKFGEAIPNIAPVGGWENFDAEGNFHGRGRDHFQGPQAKADDIEKFLVEAGNSEQFEDNATVDQAQKKLGMKNQYQLLDGMQVPLMAHQAIGVAWMVDRERSKMKGGCLADEMGLGKTVQMIATMVFNRSKDNNCKTTLIVAPVALLSQWTLEIEMKTACGFECVIYHGSTKPRSKKELLSYDFVLTTYGTLANEWPDWENEMKKKEKALRKKTKGQASSDDFIVDDSDDEPMTKKSKGKKMTKGLLFQVDWYRVVLDEGQNIRNRRTRVSRAVTDLQSEFRWVLSGTPIINGLQDAYGMFRFLKVRPWYDLKEFQQHIGLLERKNPQLAVSRLQAIFRTCLLRRMKNTKLDGKPLIDLPEKVVELTRLIFSEEERSVYTQVETRTQNQFNRFLRAGTVLKNYHQVLVLLLRLRQCCVHPCLIQEDMNAFVSAIEAAVDDPEIATELNRALRKEGAEFVQKVKDKRKEVALARMAAEKESEDATVEPEECPICFDNLTDAVITKCMHVYCAGCIHDVLATARVENDDEKKYKADERPCPSCREPISKDRLYKREAFEPTDDELNGRVKKEEAEVIDIEDSSDEEDNDDDEDYKDPKGKGKAKALPRRRSTRTRRPSNKMRIDSEDDGYGADDIESEPESNSDDDDYDDDMSDFVVEADEDEEEKDLQRALKRQAKSRAKGKGRAMVVDDSDDEVIYGLPKRKPAAAAQGEGEEKADLMSRFLPSTKMKYMMEALERLFKEKPDEKVILVSQWTTALSLLSDYLSERHIAHVKYQGDMSRNARDAAVRAFMAKDKAKVMLMSLKCGGVGLNLTRANNVISLDLGWSEAVEAQAFDRVHRLGQTRKVRVERLVIDNTVEDRILGLQERKALLADGALGEGKGKKIGRLSVKELANLFGLNMRGERLRDED</sequence>
<dbReference type="SMART" id="SM00490">
    <property type="entry name" value="HELICc"/>
    <property type="match status" value="1"/>
</dbReference>
<feature type="domain" description="RING-type" evidence="11">
    <location>
        <begin position="909"/>
        <end position="961"/>
    </location>
</feature>
<keyword evidence="7" id="KW-0862">Zinc</keyword>
<dbReference type="OMA" id="LDQWKLE"/>
<evidence type="ECO:0000259" key="13">
    <source>
        <dbReference type="PROSITE" id="PS51194"/>
    </source>
</evidence>
<dbReference type="SUPFAM" id="SSF57850">
    <property type="entry name" value="RING/U-box"/>
    <property type="match status" value="1"/>
</dbReference>
<dbReference type="Gene3D" id="3.30.40.10">
    <property type="entry name" value="Zinc/RING finger domain, C3HC4 (zinc finger)"/>
    <property type="match status" value="1"/>
</dbReference>
<keyword evidence="5" id="KW-0378">Hydrolase</keyword>
<feature type="compositionally biased region" description="Basic and acidic residues" evidence="10">
    <location>
        <begin position="982"/>
        <end position="991"/>
    </location>
</feature>
<dbReference type="KEGG" id="scm:SCHCO_02550939"/>
<evidence type="ECO:0000313" key="15">
    <source>
        <dbReference type="Proteomes" id="UP000007431"/>
    </source>
</evidence>
<dbReference type="InParanoid" id="D8QEF8"/>
<dbReference type="OrthoDB" id="423559at2759"/>
<dbReference type="PANTHER" id="PTHR45626:SF16">
    <property type="entry name" value="ATP-DEPENDENT HELICASE ULS1"/>
    <property type="match status" value="1"/>
</dbReference>
<feature type="domain" description="Helicase ATP-binding" evidence="12">
    <location>
        <begin position="517"/>
        <end position="726"/>
    </location>
</feature>
<feature type="compositionally biased region" description="Low complexity" evidence="10">
    <location>
        <begin position="379"/>
        <end position="398"/>
    </location>
</feature>
<evidence type="ECO:0000256" key="9">
    <source>
        <dbReference type="PROSITE-ProRule" id="PRU00175"/>
    </source>
</evidence>
<feature type="region of interest" description="Disordered" evidence="10">
    <location>
        <begin position="971"/>
        <end position="1069"/>
    </location>
</feature>
<dbReference type="CDD" id="cd18793">
    <property type="entry name" value="SF2_C_SNF"/>
    <property type="match status" value="1"/>
</dbReference>
<feature type="region of interest" description="Disordered" evidence="10">
    <location>
        <begin position="273"/>
        <end position="293"/>
    </location>
</feature>
<evidence type="ECO:0000259" key="11">
    <source>
        <dbReference type="PROSITE" id="PS50089"/>
    </source>
</evidence>
<dbReference type="GO" id="GO:0005737">
    <property type="term" value="C:cytoplasm"/>
    <property type="evidence" value="ECO:0007669"/>
    <property type="project" value="TreeGrafter"/>
</dbReference>
<keyword evidence="2" id="KW-0479">Metal-binding</keyword>
<dbReference type="InterPro" id="IPR038718">
    <property type="entry name" value="SNF2-like_sf"/>
</dbReference>
<dbReference type="InterPro" id="IPR017907">
    <property type="entry name" value="Znf_RING_CS"/>
</dbReference>
<evidence type="ECO:0000256" key="3">
    <source>
        <dbReference type="ARBA" id="ARBA00022741"/>
    </source>
</evidence>
<feature type="region of interest" description="Disordered" evidence="10">
    <location>
        <begin position="121"/>
        <end position="217"/>
    </location>
</feature>
<dbReference type="GO" id="GO:0000724">
    <property type="term" value="P:double-strand break repair via homologous recombination"/>
    <property type="evidence" value="ECO:0007669"/>
    <property type="project" value="TreeGrafter"/>
</dbReference>
<feature type="compositionally biased region" description="Basic residues" evidence="10">
    <location>
        <begin position="1017"/>
        <end position="1036"/>
    </location>
</feature>
<dbReference type="CDD" id="cd18008">
    <property type="entry name" value="DEXDc_SHPRH-like"/>
    <property type="match status" value="1"/>
</dbReference>
<dbReference type="Pfam" id="PF13445">
    <property type="entry name" value="zf-RING_UBOX"/>
    <property type="match status" value="1"/>
</dbReference>
<keyword evidence="15" id="KW-1185">Reference proteome</keyword>
<dbReference type="GO" id="GO:0005634">
    <property type="term" value="C:nucleus"/>
    <property type="evidence" value="ECO:0007669"/>
    <property type="project" value="TreeGrafter"/>
</dbReference>
<evidence type="ECO:0000259" key="12">
    <source>
        <dbReference type="PROSITE" id="PS51192"/>
    </source>
</evidence>
<dbReference type="GO" id="GO:0005524">
    <property type="term" value="F:ATP binding"/>
    <property type="evidence" value="ECO:0007669"/>
    <property type="project" value="UniProtKB-KW"/>
</dbReference>
<dbReference type="PROSITE" id="PS51194">
    <property type="entry name" value="HELICASE_CTER"/>
    <property type="match status" value="1"/>
</dbReference>
<dbReference type="InterPro" id="IPR001650">
    <property type="entry name" value="Helicase_C-like"/>
</dbReference>
<dbReference type="InterPro" id="IPR013083">
    <property type="entry name" value="Znf_RING/FYVE/PHD"/>
</dbReference>
<dbReference type="SMART" id="SM00487">
    <property type="entry name" value="DEXDc"/>
    <property type="match status" value="1"/>
</dbReference>
<feature type="compositionally biased region" description="Polar residues" evidence="10">
    <location>
        <begin position="208"/>
        <end position="217"/>
    </location>
</feature>
<evidence type="ECO:0000256" key="10">
    <source>
        <dbReference type="SAM" id="MobiDB-lite"/>
    </source>
</evidence>
<dbReference type="SUPFAM" id="SSF52540">
    <property type="entry name" value="P-loop containing nucleoside triphosphate hydrolases"/>
    <property type="match status" value="2"/>
</dbReference>
<dbReference type="InterPro" id="IPR000330">
    <property type="entry name" value="SNF2_N"/>
</dbReference>
<dbReference type="GO" id="GO:0016787">
    <property type="term" value="F:hydrolase activity"/>
    <property type="evidence" value="ECO:0007669"/>
    <property type="project" value="UniProtKB-KW"/>
</dbReference>
<dbReference type="Gene3D" id="3.40.50.300">
    <property type="entry name" value="P-loop containing nucleotide triphosphate hydrolases"/>
    <property type="match status" value="1"/>
</dbReference>
<keyword evidence="6" id="KW-0347">Helicase</keyword>
<proteinExistence type="inferred from homology"/>
<comment type="similarity">
    <text evidence="1">Belongs to the SNF2/RAD54 helicase family.</text>
</comment>
<dbReference type="RefSeq" id="XP_003028748.1">
    <property type="nucleotide sequence ID" value="XM_003028702.1"/>
</dbReference>
<dbReference type="PROSITE" id="PS50089">
    <property type="entry name" value="ZF_RING_2"/>
    <property type="match status" value="1"/>
</dbReference>
<evidence type="ECO:0000256" key="5">
    <source>
        <dbReference type="ARBA" id="ARBA00022801"/>
    </source>
</evidence>
<dbReference type="InterPro" id="IPR027370">
    <property type="entry name" value="Znf-RING_euk"/>
</dbReference>
<gene>
    <name evidence="14" type="ORF">SCHCODRAFT_112243</name>
</gene>
<dbReference type="SMART" id="SM00184">
    <property type="entry name" value="RING"/>
    <property type="match status" value="1"/>
</dbReference>
<dbReference type="InterPro" id="IPR014001">
    <property type="entry name" value="Helicase_ATP-bd"/>
</dbReference>
<evidence type="ECO:0000256" key="6">
    <source>
        <dbReference type="ARBA" id="ARBA00022806"/>
    </source>
</evidence>
<evidence type="ECO:0000256" key="4">
    <source>
        <dbReference type="ARBA" id="ARBA00022771"/>
    </source>
</evidence>
<reference evidence="14 15" key="1">
    <citation type="journal article" date="2010" name="Nat. Biotechnol.">
        <title>Genome sequence of the model mushroom Schizophyllum commune.</title>
        <authorList>
            <person name="Ohm R.A."/>
            <person name="de Jong J.F."/>
            <person name="Lugones L.G."/>
            <person name="Aerts A."/>
            <person name="Kothe E."/>
            <person name="Stajich J.E."/>
            <person name="de Vries R.P."/>
            <person name="Record E."/>
            <person name="Levasseur A."/>
            <person name="Baker S.E."/>
            <person name="Bartholomew K.A."/>
            <person name="Coutinho P.M."/>
            <person name="Erdmann S."/>
            <person name="Fowler T.J."/>
            <person name="Gathman A.C."/>
            <person name="Lombard V."/>
            <person name="Henrissat B."/>
            <person name="Knabe N."/>
            <person name="Kuees U."/>
            <person name="Lilly W.W."/>
            <person name="Lindquist E."/>
            <person name="Lucas S."/>
            <person name="Magnuson J.K."/>
            <person name="Piumi F."/>
            <person name="Raudaskoski M."/>
            <person name="Salamov A."/>
            <person name="Schmutz J."/>
            <person name="Schwarze F.W.M.R."/>
            <person name="vanKuyk P.A."/>
            <person name="Horton J.S."/>
            <person name="Grigoriev I.V."/>
            <person name="Woesten H.A.B."/>
        </authorList>
    </citation>
    <scope>NUCLEOTIDE SEQUENCE [LARGE SCALE GENOMIC DNA]</scope>
    <source>
        <strain evidence="15">H4-8 / FGSC 9210</strain>
    </source>
</reference>
<dbReference type="STRING" id="578458.D8QEF8"/>
<dbReference type="InterPro" id="IPR049730">
    <property type="entry name" value="SNF2/RAD54-like_C"/>
</dbReference>
<dbReference type="FunCoup" id="D8QEF8">
    <property type="interactions" value="339"/>
</dbReference>
<dbReference type="Proteomes" id="UP000007431">
    <property type="component" value="Unassembled WGS sequence"/>
</dbReference>
<dbReference type="GO" id="GO:0004386">
    <property type="term" value="F:helicase activity"/>
    <property type="evidence" value="ECO:0007669"/>
    <property type="project" value="UniProtKB-KW"/>
</dbReference>
<feature type="non-terminal residue" evidence="14">
    <location>
        <position position="1327"/>
    </location>
</feature>
<keyword evidence="4 9" id="KW-0863">Zinc-finger</keyword>
<name>D8QEF8_SCHCM</name>
<dbReference type="eggNOG" id="KOG1001">
    <property type="taxonomic scope" value="Eukaryota"/>
</dbReference>
<dbReference type="Gene3D" id="3.40.50.10810">
    <property type="entry name" value="Tandem AAA-ATPase domain"/>
    <property type="match status" value="1"/>
</dbReference>
<evidence type="ECO:0000256" key="1">
    <source>
        <dbReference type="ARBA" id="ARBA00007025"/>
    </source>
</evidence>
<keyword evidence="8" id="KW-0067">ATP-binding</keyword>
<evidence type="ECO:0000256" key="7">
    <source>
        <dbReference type="ARBA" id="ARBA00022833"/>
    </source>
</evidence>
<accession>D8QEF8</accession>
<dbReference type="GO" id="GO:0008270">
    <property type="term" value="F:zinc ion binding"/>
    <property type="evidence" value="ECO:0007669"/>
    <property type="project" value="UniProtKB-KW"/>
</dbReference>
<feature type="compositionally biased region" description="Acidic residues" evidence="10">
    <location>
        <begin position="1042"/>
        <end position="1069"/>
    </location>
</feature>
<protein>
    <submittedName>
        <fullName evidence="14">Uncharacterized protein</fullName>
    </submittedName>
</protein>
<evidence type="ECO:0000256" key="2">
    <source>
        <dbReference type="ARBA" id="ARBA00022723"/>
    </source>
</evidence>
<evidence type="ECO:0000313" key="14">
    <source>
        <dbReference type="EMBL" id="EFI93845.1"/>
    </source>
</evidence>
<organism evidence="15">
    <name type="scientific">Schizophyllum commune (strain H4-8 / FGSC 9210)</name>
    <name type="common">Split gill fungus</name>
    <dbReference type="NCBI Taxonomy" id="578458"/>
    <lineage>
        <taxon>Eukaryota</taxon>
        <taxon>Fungi</taxon>
        <taxon>Dikarya</taxon>
        <taxon>Basidiomycota</taxon>
        <taxon>Agaricomycotina</taxon>
        <taxon>Agaricomycetes</taxon>
        <taxon>Agaricomycetidae</taxon>
        <taxon>Agaricales</taxon>
        <taxon>Schizophyllaceae</taxon>
        <taxon>Schizophyllum</taxon>
    </lineage>
</organism>
<dbReference type="PANTHER" id="PTHR45626">
    <property type="entry name" value="TRANSCRIPTION TERMINATION FACTOR 2-RELATED"/>
    <property type="match status" value="1"/>
</dbReference>
<feature type="compositionally biased region" description="Acidic residues" evidence="10">
    <location>
        <begin position="992"/>
        <end position="1011"/>
    </location>
</feature>
<feature type="region of interest" description="Disordered" evidence="10">
    <location>
        <begin position="337"/>
        <end position="398"/>
    </location>
</feature>
<feature type="domain" description="Helicase C-terminal" evidence="13">
    <location>
        <begin position="1152"/>
        <end position="1314"/>
    </location>
</feature>
<dbReference type="InterPro" id="IPR001841">
    <property type="entry name" value="Znf_RING"/>
</dbReference>
<dbReference type="InterPro" id="IPR027417">
    <property type="entry name" value="P-loop_NTPase"/>
</dbReference>
<dbReference type="Pfam" id="PF00176">
    <property type="entry name" value="SNF2-rel_dom"/>
    <property type="match status" value="1"/>
</dbReference>
<dbReference type="InterPro" id="IPR050628">
    <property type="entry name" value="SNF2_RAD54_helicase_TF"/>
</dbReference>
<dbReference type="HOGENOM" id="CLU_000315_2_8_1"/>